<organism evidence="3 4">
    <name type="scientific">Amycolatopsis minnesotensis</name>
    <dbReference type="NCBI Taxonomy" id="337894"/>
    <lineage>
        <taxon>Bacteria</taxon>
        <taxon>Bacillati</taxon>
        <taxon>Actinomycetota</taxon>
        <taxon>Actinomycetes</taxon>
        <taxon>Pseudonocardiales</taxon>
        <taxon>Pseudonocardiaceae</taxon>
        <taxon>Amycolatopsis</taxon>
    </lineage>
</organism>
<feature type="coiled-coil region" evidence="1">
    <location>
        <begin position="108"/>
        <end position="135"/>
    </location>
</feature>
<feature type="region of interest" description="Disordered" evidence="2">
    <location>
        <begin position="167"/>
        <end position="188"/>
    </location>
</feature>
<dbReference type="InterPro" id="IPR010982">
    <property type="entry name" value="Lambda_DNA-bd_dom_sf"/>
</dbReference>
<evidence type="ECO:0000313" key="3">
    <source>
        <dbReference type="EMBL" id="GAA1939690.1"/>
    </source>
</evidence>
<comment type="caution">
    <text evidence="3">The sequence shown here is derived from an EMBL/GenBank/DDBJ whole genome shotgun (WGS) entry which is preliminary data.</text>
</comment>
<keyword evidence="4" id="KW-1185">Reference proteome</keyword>
<dbReference type="Gene3D" id="1.10.260.40">
    <property type="entry name" value="lambda repressor-like DNA-binding domains"/>
    <property type="match status" value="1"/>
</dbReference>
<feature type="compositionally biased region" description="Acidic residues" evidence="2">
    <location>
        <begin position="169"/>
        <end position="178"/>
    </location>
</feature>
<name>A0ABN2Q2L6_9PSEU</name>
<keyword evidence="1" id="KW-0175">Coiled coil</keyword>
<protein>
    <recommendedName>
        <fullName evidence="5">Transcriptional regulator</fullName>
    </recommendedName>
</protein>
<dbReference type="EMBL" id="BAAANN010000001">
    <property type="protein sequence ID" value="GAA1939690.1"/>
    <property type="molecule type" value="Genomic_DNA"/>
</dbReference>
<gene>
    <name evidence="3" type="ORF">GCM10009754_03520</name>
</gene>
<accession>A0ABN2Q2L6</accession>
<feature type="compositionally biased region" description="Basic and acidic residues" evidence="2">
    <location>
        <begin position="179"/>
        <end position="188"/>
    </location>
</feature>
<sequence>MTNDRENTPAAVPRTLGDRLNRLFEVQRPPTAPDRTYTNREVVTACKAAGWELSESHLSELRRGIKQNPTLRTLQAVAWFFEVQVGYFTDSAVAADVERDLGDRETRLQATLAANRQAQDELQTATKELQQAMRESGVTKMAHRGAAINARTAREQATMMRALARALVADDEEDVDDDTSSHESRRKD</sequence>
<evidence type="ECO:0000313" key="4">
    <source>
        <dbReference type="Proteomes" id="UP001501116"/>
    </source>
</evidence>
<evidence type="ECO:0008006" key="5">
    <source>
        <dbReference type="Google" id="ProtNLM"/>
    </source>
</evidence>
<dbReference type="RefSeq" id="WP_344412574.1">
    <property type="nucleotide sequence ID" value="NZ_BAAANN010000001.1"/>
</dbReference>
<proteinExistence type="predicted"/>
<evidence type="ECO:0000256" key="2">
    <source>
        <dbReference type="SAM" id="MobiDB-lite"/>
    </source>
</evidence>
<reference evidence="3 4" key="1">
    <citation type="journal article" date="2019" name="Int. J. Syst. Evol. Microbiol.">
        <title>The Global Catalogue of Microorganisms (GCM) 10K type strain sequencing project: providing services to taxonomists for standard genome sequencing and annotation.</title>
        <authorList>
            <consortium name="The Broad Institute Genomics Platform"/>
            <consortium name="The Broad Institute Genome Sequencing Center for Infectious Disease"/>
            <person name="Wu L."/>
            <person name="Ma J."/>
        </authorList>
    </citation>
    <scope>NUCLEOTIDE SEQUENCE [LARGE SCALE GENOMIC DNA]</scope>
    <source>
        <strain evidence="3 4">JCM 14545</strain>
    </source>
</reference>
<evidence type="ECO:0000256" key="1">
    <source>
        <dbReference type="SAM" id="Coils"/>
    </source>
</evidence>
<dbReference type="Proteomes" id="UP001501116">
    <property type="component" value="Unassembled WGS sequence"/>
</dbReference>